<gene>
    <name evidence="2" type="ORF">NF348_17670</name>
</gene>
<keyword evidence="1" id="KW-1277">Toxin-antitoxin system</keyword>
<keyword evidence="3" id="KW-1185">Reference proteome</keyword>
<evidence type="ECO:0000313" key="3">
    <source>
        <dbReference type="Proteomes" id="UP001060275"/>
    </source>
</evidence>
<dbReference type="InterPro" id="IPR035093">
    <property type="entry name" value="RelE/ParE_toxin_dom_sf"/>
</dbReference>
<evidence type="ECO:0000313" key="2">
    <source>
        <dbReference type="EMBL" id="MCP8888946.1"/>
    </source>
</evidence>
<name>A0A9Q4ASU1_9HYPH</name>
<dbReference type="InterPro" id="IPR007712">
    <property type="entry name" value="RelE/ParE_toxin"/>
</dbReference>
<dbReference type="RefSeq" id="WP_254676095.1">
    <property type="nucleotide sequence ID" value="NZ_JAMWDU010000008.1"/>
</dbReference>
<dbReference type="Gene3D" id="3.30.2310.20">
    <property type="entry name" value="RelE-like"/>
    <property type="match status" value="1"/>
</dbReference>
<protein>
    <submittedName>
        <fullName evidence="2">Type II toxin-antitoxin system RelE/ParE family toxin</fullName>
    </submittedName>
</protein>
<organism evidence="2 3">
    <name type="scientific">Devosia ureilytica</name>
    <dbReference type="NCBI Taxonomy" id="2952754"/>
    <lineage>
        <taxon>Bacteria</taxon>
        <taxon>Pseudomonadati</taxon>
        <taxon>Pseudomonadota</taxon>
        <taxon>Alphaproteobacteria</taxon>
        <taxon>Hyphomicrobiales</taxon>
        <taxon>Devosiaceae</taxon>
        <taxon>Devosia</taxon>
    </lineage>
</organism>
<dbReference type="Pfam" id="PF05016">
    <property type="entry name" value="ParE_toxin"/>
    <property type="match status" value="1"/>
</dbReference>
<dbReference type="Proteomes" id="UP001060275">
    <property type="component" value="Unassembled WGS sequence"/>
</dbReference>
<comment type="caution">
    <text evidence="2">The sequence shown here is derived from an EMBL/GenBank/DDBJ whole genome shotgun (WGS) entry which is preliminary data.</text>
</comment>
<proteinExistence type="predicted"/>
<dbReference type="AlphaFoldDB" id="A0A9Q4ASU1"/>
<reference evidence="2" key="1">
    <citation type="submission" date="2022-06" db="EMBL/GenBank/DDBJ databases">
        <title>Devosia sp. XJ19-45 genome assembly.</title>
        <authorList>
            <person name="Li B."/>
            <person name="Cai M."/>
            <person name="Nie G."/>
            <person name="Li W."/>
        </authorList>
    </citation>
    <scope>NUCLEOTIDE SEQUENCE</scope>
    <source>
        <strain evidence="2">XJ19-45</strain>
    </source>
</reference>
<evidence type="ECO:0000256" key="1">
    <source>
        <dbReference type="ARBA" id="ARBA00022649"/>
    </source>
</evidence>
<accession>A0A9Q4ASU1</accession>
<sequence length="105" mass="11560">MRVRLSPGAASYVRQEAAYLRQYSRAAAAHFADQIKSVRQHLKLFTEAGFADAGLPMPGMRRLVRDGFRIDYRLLGGVIEIVAISHSVNSPLIGPSDDPDFDGET</sequence>
<dbReference type="EMBL" id="JAMWDU010000008">
    <property type="protein sequence ID" value="MCP8888946.1"/>
    <property type="molecule type" value="Genomic_DNA"/>
</dbReference>